<dbReference type="GO" id="GO:0005886">
    <property type="term" value="C:plasma membrane"/>
    <property type="evidence" value="ECO:0007669"/>
    <property type="project" value="UniProtKB-SubCell"/>
</dbReference>
<reference evidence="15" key="1">
    <citation type="submission" date="2021-05" db="EMBL/GenBank/DDBJ databases">
        <authorList>
            <person name="Pietrasiak N."/>
            <person name="Ward R."/>
            <person name="Stajich J.E."/>
            <person name="Kurbessoian T."/>
        </authorList>
    </citation>
    <scope>NUCLEOTIDE SEQUENCE</scope>
    <source>
        <strain evidence="15">HA4357-MV3</strain>
    </source>
</reference>
<sequence>MKFSHSQGFIKVPLRLLLIVPFVVQICISVGLVGYLSFKNGQKAVNELADQVMSKTNSLVNQHLNSYLAIPHQINQMNVDAVETGLLNLQDIERAGKYFWKQMQLYKNLGYNGYALATGEGAGSGNYSRSKSTTIDLYPLAVNGVAKVYSYTTDAQGNRTKQINTYNYNIFAQPWYVNAVKAGKPIWSGVNPWDGDVGYIAASAGYPVYDKSGKLLAVFDVDLLLSNISDFLRQIRVSQNGSVFIIEHNGLLVANSSTQKPYVIVNGKTKRLAASDSGDPLIQATAKYLKQKLGDLQQIQEKQQLTFDFKGDRQYVKVTPWRDQFGLDWLVVVTVPEADFMGQINANTRTTIALCLLTLVVASIVGIYTSRWITQPILKLSHASQAIADQKLDRPVEVKGIYELEVLAQSFNHMARQLQESFTALEKTNTELEQRVETRTTELQKTIAELHYTQAQMVQSEKMSALGEMVAGVAHEINNPVNFIHGNLTYVEDYTQDLLRLVQLYQKYLPEPPLEIQEELVAVDFDFLDKDLIKVIESMQIGTNRICEIVLSLRNFSRLDEAEVKEVDIHEGIDSTLVILNNRLKAKSDRSEIQVIKEYGNLPLVECYAGQLNQVFMNILTNAIDALEERDRDRTLEEIKAQPSTIYISTAAQNQTVTISIKDNGIGISETVSSKLFNPFFTTKPVGKGTGLGLAISYQVITEKHGGKLLCNSQPGQGAEFLIELPILQLSVHSPICTSKAISFLP</sequence>
<evidence type="ECO:0000313" key="15">
    <source>
        <dbReference type="EMBL" id="MBW4431356.1"/>
    </source>
</evidence>
<keyword evidence="5" id="KW-0597">Phosphoprotein</keyword>
<dbReference type="InterPro" id="IPR036890">
    <property type="entry name" value="HATPase_C_sf"/>
</dbReference>
<dbReference type="Gene3D" id="3.30.450.20">
    <property type="entry name" value="PAS domain"/>
    <property type="match status" value="1"/>
</dbReference>
<keyword evidence="4" id="KW-1003">Cell membrane</keyword>
<dbReference type="PROSITE" id="PS50109">
    <property type="entry name" value="HIS_KIN"/>
    <property type="match status" value="1"/>
</dbReference>
<dbReference type="InterPro" id="IPR005467">
    <property type="entry name" value="His_kinase_dom"/>
</dbReference>
<evidence type="ECO:0000259" key="13">
    <source>
        <dbReference type="PROSITE" id="PS50109"/>
    </source>
</evidence>
<dbReference type="CDD" id="cd06225">
    <property type="entry name" value="HAMP"/>
    <property type="match status" value="1"/>
</dbReference>
<evidence type="ECO:0000256" key="8">
    <source>
        <dbReference type="ARBA" id="ARBA00022777"/>
    </source>
</evidence>
<evidence type="ECO:0000256" key="5">
    <source>
        <dbReference type="ARBA" id="ARBA00022553"/>
    </source>
</evidence>
<dbReference type="EC" id="2.7.13.3" evidence="3"/>
<accession>A0A9E3H674</accession>
<dbReference type="CDD" id="cd00082">
    <property type="entry name" value="HisKA"/>
    <property type="match status" value="1"/>
</dbReference>
<keyword evidence="10" id="KW-0902">Two-component regulatory system</keyword>
<evidence type="ECO:0000256" key="1">
    <source>
        <dbReference type="ARBA" id="ARBA00000085"/>
    </source>
</evidence>
<evidence type="ECO:0000256" key="12">
    <source>
        <dbReference type="SAM" id="Phobius"/>
    </source>
</evidence>
<organism evidence="15 16">
    <name type="scientific">Pelatocladus maniniholoensis HA4357-MV3</name>
    <dbReference type="NCBI Taxonomy" id="1117104"/>
    <lineage>
        <taxon>Bacteria</taxon>
        <taxon>Bacillati</taxon>
        <taxon>Cyanobacteriota</taxon>
        <taxon>Cyanophyceae</taxon>
        <taxon>Nostocales</taxon>
        <taxon>Nostocaceae</taxon>
        <taxon>Pelatocladus</taxon>
    </lineage>
</organism>
<dbReference type="InterPro" id="IPR033479">
    <property type="entry name" value="dCache_1"/>
</dbReference>
<dbReference type="Gene3D" id="6.10.340.10">
    <property type="match status" value="1"/>
</dbReference>
<proteinExistence type="predicted"/>
<evidence type="ECO:0000313" key="16">
    <source>
        <dbReference type="Proteomes" id="UP000813215"/>
    </source>
</evidence>
<feature type="domain" description="Histidine kinase" evidence="13">
    <location>
        <begin position="472"/>
        <end position="729"/>
    </location>
</feature>
<comment type="catalytic activity">
    <reaction evidence="1">
        <text>ATP + protein L-histidine = ADP + protein N-phospho-L-histidine.</text>
        <dbReference type="EC" id="2.7.13.3"/>
    </reaction>
</comment>
<keyword evidence="6" id="KW-0808">Transferase</keyword>
<keyword evidence="7 12" id="KW-0812">Transmembrane</keyword>
<comment type="subcellular location">
    <subcellularLocation>
        <location evidence="2">Cell membrane</location>
        <topology evidence="2">Multi-pass membrane protein</topology>
    </subcellularLocation>
</comment>
<evidence type="ECO:0000256" key="9">
    <source>
        <dbReference type="ARBA" id="ARBA00022989"/>
    </source>
</evidence>
<dbReference type="PROSITE" id="PS50885">
    <property type="entry name" value="HAMP"/>
    <property type="match status" value="1"/>
</dbReference>
<dbReference type="EMBL" id="JAHHHW010000066">
    <property type="protein sequence ID" value="MBW4431356.1"/>
    <property type="molecule type" value="Genomic_DNA"/>
</dbReference>
<dbReference type="InterPro" id="IPR036097">
    <property type="entry name" value="HisK_dim/P_sf"/>
</dbReference>
<evidence type="ECO:0000256" key="11">
    <source>
        <dbReference type="ARBA" id="ARBA00023136"/>
    </source>
</evidence>
<dbReference type="InterPro" id="IPR004358">
    <property type="entry name" value="Sig_transdc_His_kin-like_C"/>
</dbReference>
<dbReference type="GO" id="GO:0000155">
    <property type="term" value="F:phosphorelay sensor kinase activity"/>
    <property type="evidence" value="ECO:0007669"/>
    <property type="project" value="InterPro"/>
</dbReference>
<dbReference type="Pfam" id="PF02518">
    <property type="entry name" value="HATPase_c"/>
    <property type="match status" value="1"/>
</dbReference>
<evidence type="ECO:0000256" key="4">
    <source>
        <dbReference type="ARBA" id="ARBA00022475"/>
    </source>
</evidence>
<dbReference type="AlphaFoldDB" id="A0A9E3H674"/>
<dbReference type="Pfam" id="PF02743">
    <property type="entry name" value="dCache_1"/>
    <property type="match status" value="1"/>
</dbReference>
<dbReference type="PRINTS" id="PR00344">
    <property type="entry name" value="BCTRLSENSOR"/>
</dbReference>
<keyword evidence="8" id="KW-0418">Kinase</keyword>
<dbReference type="InterPro" id="IPR003594">
    <property type="entry name" value="HATPase_dom"/>
</dbReference>
<reference evidence="15" key="2">
    <citation type="journal article" date="2022" name="Microbiol. Resour. Announc.">
        <title>Metagenome Sequencing to Explore Phylogenomics of Terrestrial Cyanobacteria.</title>
        <authorList>
            <person name="Ward R.D."/>
            <person name="Stajich J.E."/>
            <person name="Johansen J.R."/>
            <person name="Huntemann M."/>
            <person name="Clum A."/>
            <person name="Foster B."/>
            <person name="Foster B."/>
            <person name="Roux S."/>
            <person name="Palaniappan K."/>
            <person name="Varghese N."/>
            <person name="Mukherjee S."/>
            <person name="Reddy T.B.K."/>
            <person name="Daum C."/>
            <person name="Copeland A."/>
            <person name="Chen I.A."/>
            <person name="Ivanova N.N."/>
            <person name="Kyrpides N.C."/>
            <person name="Shapiro N."/>
            <person name="Eloe-Fadrosh E.A."/>
            <person name="Pietrasiak N."/>
        </authorList>
    </citation>
    <scope>NUCLEOTIDE SEQUENCE</scope>
    <source>
        <strain evidence="15">HA4357-MV3</strain>
    </source>
</reference>
<dbReference type="PANTHER" id="PTHR43065">
    <property type="entry name" value="SENSOR HISTIDINE KINASE"/>
    <property type="match status" value="1"/>
</dbReference>
<keyword evidence="9 12" id="KW-1133">Transmembrane helix</keyword>
<dbReference type="SMART" id="SM00304">
    <property type="entry name" value="HAMP"/>
    <property type="match status" value="1"/>
</dbReference>
<keyword evidence="11 12" id="KW-0472">Membrane</keyword>
<evidence type="ECO:0000256" key="7">
    <source>
        <dbReference type="ARBA" id="ARBA00022692"/>
    </source>
</evidence>
<feature type="transmembrane region" description="Helical" evidence="12">
    <location>
        <begin position="12"/>
        <end position="38"/>
    </location>
</feature>
<dbReference type="SUPFAM" id="SSF55874">
    <property type="entry name" value="ATPase domain of HSP90 chaperone/DNA topoisomerase II/histidine kinase"/>
    <property type="match status" value="1"/>
</dbReference>
<dbReference type="SUPFAM" id="SSF47384">
    <property type="entry name" value="Homodimeric domain of signal transducing histidine kinase"/>
    <property type="match status" value="1"/>
</dbReference>
<evidence type="ECO:0000256" key="6">
    <source>
        <dbReference type="ARBA" id="ARBA00022679"/>
    </source>
</evidence>
<dbReference type="PANTHER" id="PTHR43065:SF50">
    <property type="entry name" value="HISTIDINE KINASE"/>
    <property type="match status" value="1"/>
</dbReference>
<comment type="caution">
    <text evidence="15">The sequence shown here is derived from an EMBL/GenBank/DDBJ whole genome shotgun (WGS) entry which is preliminary data.</text>
</comment>
<dbReference type="CDD" id="cd12913">
    <property type="entry name" value="PDC1_MCP_like"/>
    <property type="match status" value="1"/>
</dbReference>
<name>A0A9E3H674_9NOST</name>
<evidence type="ECO:0000256" key="2">
    <source>
        <dbReference type="ARBA" id="ARBA00004651"/>
    </source>
</evidence>
<feature type="domain" description="HAMP" evidence="14">
    <location>
        <begin position="371"/>
        <end position="423"/>
    </location>
</feature>
<evidence type="ECO:0000256" key="3">
    <source>
        <dbReference type="ARBA" id="ARBA00012438"/>
    </source>
</evidence>
<dbReference type="Gene3D" id="3.30.565.10">
    <property type="entry name" value="Histidine kinase-like ATPase, C-terminal domain"/>
    <property type="match status" value="1"/>
</dbReference>
<dbReference type="Proteomes" id="UP000813215">
    <property type="component" value="Unassembled WGS sequence"/>
</dbReference>
<evidence type="ECO:0000259" key="14">
    <source>
        <dbReference type="PROSITE" id="PS50885"/>
    </source>
</evidence>
<feature type="transmembrane region" description="Helical" evidence="12">
    <location>
        <begin position="351"/>
        <end position="369"/>
    </location>
</feature>
<dbReference type="SMART" id="SM00387">
    <property type="entry name" value="HATPase_c"/>
    <property type="match status" value="1"/>
</dbReference>
<dbReference type="Pfam" id="PF00672">
    <property type="entry name" value="HAMP"/>
    <property type="match status" value="1"/>
</dbReference>
<dbReference type="InterPro" id="IPR003660">
    <property type="entry name" value="HAMP_dom"/>
</dbReference>
<dbReference type="SUPFAM" id="SSF158472">
    <property type="entry name" value="HAMP domain-like"/>
    <property type="match status" value="1"/>
</dbReference>
<dbReference type="InterPro" id="IPR003661">
    <property type="entry name" value="HisK_dim/P_dom"/>
</dbReference>
<gene>
    <name evidence="15" type="ORF">KME28_06410</name>
</gene>
<evidence type="ECO:0000256" key="10">
    <source>
        <dbReference type="ARBA" id="ARBA00023012"/>
    </source>
</evidence>
<dbReference type="Gene3D" id="1.10.287.130">
    <property type="match status" value="1"/>
</dbReference>
<protein>
    <recommendedName>
        <fullName evidence="3">histidine kinase</fullName>
        <ecNumber evidence="3">2.7.13.3</ecNumber>
    </recommendedName>
</protein>